<comment type="caution">
    <text evidence="2">The sequence shown here is derived from an EMBL/GenBank/DDBJ whole genome shotgun (WGS) entry which is preliminary data.</text>
</comment>
<evidence type="ECO:0008006" key="4">
    <source>
        <dbReference type="Google" id="ProtNLM"/>
    </source>
</evidence>
<evidence type="ECO:0000256" key="1">
    <source>
        <dbReference type="SAM" id="Phobius"/>
    </source>
</evidence>
<feature type="transmembrane region" description="Helical" evidence="1">
    <location>
        <begin position="12"/>
        <end position="34"/>
    </location>
</feature>
<feature type="transmembrane region" description="Helical" evidence="1">
    <location>
        <begin position="520"/>
        <end position="536"/>
    </location>
</feature>
<dbReference type="EMBL" id="PYLO01000002">
    <property type="protein sequence ID" value="PST37777.1"/>
    <property type="molecule type" value="Genomic_DNA"/>
</dbReference>
<sequence length="552" mass="61714">MLEKFCVGLVRILLGGILFFMTLLSAVVTCRVYGGSEIVQYGRDSLFLHLFFGAGVIGLTVFYRRRKERKCRKNQWLLLAAAAYLFWILLVPSWGGSDSHQCMASAQGLLQGDFSAWEPVAYSYGTAEGPLGYAYTYPSQNGLILYMAVLAFFFGDAAYVVFQILNIGFFILGIVSLQRMTVWGNERCSLLLWMACCLPFSFYILFVYGTMPGFGLSCLAMERLVRYVEEGRGRDFWIGAAAVAAAVILKSNYEIVLVALFLYLASSGVFRRKARLLVAAVLLITVYVIGNRGIQTGISSVTGRTVSDGAPMIAWVQMGLEESKRGPGWYNGYQVKLFQKADGDADLAAAWAQADLRKTISDMAEEPAKAADFFVRKIESIWAEPTFQSLWIQEVGNTSWAEGSPPWELFKEEGGLNRLYVFAANLVQTFVYAMACVWVIAGMSAKGSRSKHVLMNRTWEKRIEAEKAEKTVKAVKKQGMETVWERQERGETDRWGMLLPGIVFIGGFLFHLVWEAKGQYSVVYFMLLLPYAYLGMERVADVFLDVTGAGKE</sequence>
<dbReference type="AlphaFoldDB" id="A0A2T3FR77"/>
<feature type="transmembrane region" description="Helical" evidence="1">
    <location>
        <begin position="144"/>
        <end position="177"/>
    </location>
</feature>
<feature type="transmembrane region" description="Helical" evidence="1">
    <location>
        <begin position="236"/>
        <end position="264"/>
    </location>
</feature>
<protein>
    <recommendedName>
        <fullName evidence="4">Glycosyltransferase RgtA/B/C/D-like domain-containing protein</fullName>
    </recommendedName>
</protein>
<feature type="transmembrane region" description="Helical" evidence="1">
    <location>
        <begin position="276"/>
        <end position="294"/>
    </location>
</feature>
<keyword evidence="1" id="KW-1133">Transmembrane helix</keyword>
<feature type="transmembrane region" description="Helical" evidence="1">
    <location>
        <begin position="189"/>
        <end position="216"/>
    </location>
</feature>
<feature type="transmembrane region" description="Helical" evidence="1">
    <location>
        <begin position="495"/>
        <end position="514"/>
    </location>
</feature>
<keyword evidence="1" id="KW-0812">Transmembrane</keyword>
<feature type="transmembrane region" description="Helical" evidence="1">
    <location>
        <begin position="419"/>
        <end position="441"/>
    </location>
</feature>
<keyword evidence="1" id="KW-0472">Membrane</keyword>
<gene>
    <name evidence="2" type="ORF">C7U56_07900</name>
</gene>
<accession>A0A2T3FR77</accession>
<proteinExistence type="predicted"/>
<feature type="transmembrane region" description="Helical" evidence="1">
    <location>
        <begin position="46"/>
        <end position="64"/>
    </location>
</feature>
<dbReference type="Proteomes" id="UP000241048">
    <property type="component" value="Unassembled WGS sequence"/>
</dbReference>
<feature type="transmembrane region" description="Helical" evidence="1">
    <location>
        <begin position="76"/>
        <end position="95"/>
    </location>
</feature>
<evidence type="ECO:0000313" key="2">
    <source>
        <dbReference type="EMBL" id="PST37777.1"/>
    </source>
</evidence>
<keyword evidence="3" id="KW-1185">Reference proteome</keyword>
<evidence type="ECO:0000313" key="3">
    <source>
        <dbReference type="Proteomes" id="UP000241048"/>
    </source>
</evidence>
<reference evidence="2 3" key="1">
    <citation type="submission" date="2018-03" db="EMBL/GenBank/DDBJ databases">
        <title>Lachnoclostridium SNUG30386 gen.nov., sp.nov., isolated from human faeces.</title>
        <authorList>
            <person name="Seo B."/>
            <person name="Jeon K."/>
            <person name="Ko G."/>
        </authorList>
    </citation>
    <scope>NUCLEOTIDE SEQUENCE [LARGE SCALE GENOMIC DNA]</scope>
    <source>
        <strain evidence="2 3">SNUG30386</strain>
    </source>
</reference>
<organism evidence="2 3">
    <name type="scientific">Clostridium fessum</name>
    <dbReference type="NCBI Taxonomy" id="2126740"/>
    <lineage>
        <taxon>Bacteria</taxon>
        <taxon>Bacillati</taxon>
        <taxon>Bacillota</taxon>
        <taxon>Clostridia</taxon>
        <taxon>Eubacteriales</taxon>
        <taxon>Clostridiaceae</taxon>
        <taxon>Clostridium</taxon>
    </lineage>
</organism>
<name>A0A2T3FR77_9CLOT</name>